<protein>
    <submittedName>
        <fullName evidence="1">BnaC08g11170D protein</fullName>
    </submittedName>
</protein>
<proteinExistence type="predicted"/>
<reference evidence="1 2" key="1">
    <citation type="journal article" date="2014" name="Science">
        <title>Plant genetics. Early allopolyploid evolution in the post-Neolithic Brassica napus oilseed genome.</title>
        <authorList>
            <person name="Chalhoub B."/>
            <person name="Denoeud F."/>
            <person name="Liu S."/>
            <person name="Parkin I.A."/>
            <person name="Tang H."/>
            <person name="Wang X."/>
            <person name="Chiquet J."/>
            <person name="Belcram H."/>
            <person name="Tong C."/>
            <person name="Samans B."/>
            <person name="Correa M."/>
            <person name="Da Silva C."/>
            <person name="Just J."/>
            <person name="Falentin C."/>
            <person name="Koh C.S."/>
            <person name="Le Clainche I."/>
            <person name="Bernard M."/>
            <person name="Bento P."/>
            <person name="Noel B."/>
            <person name="Labadie K."/>
            <person name="Alberti A."/>
            <person name="Charles M."/>
            <person name="Arnaud D."/>
            <person name="Guo H."/>
            <person name="Daviaud C."/>
            <person name="Alamery S."/>
            <person name="Jabbari K."/>
            <person name="Zhao M."/>
            <person name="Edger P.P."/>
            <person name="Chelaifa H."/>
            <person name="Tack D."/>
            <person name="Lassalle G."/>
            <person name="Mestiri I."/>
            <person name="Schnel N."/>
            <person name="Le Paslier M.C."/>
            <person name="Fan G."/>
            <person name="Renault V."/>
            <person name="Bayer P.E."/>
            <person name="Golicz A.A."/>
            <person name="Manoli S."/>
            <person name="Lee T.H."/>
            <person name="Thi V.H."/>
            <person name="Chalabi S."/>
            <person name="Hu Q."/>
            <person name="Fan C."/>
            <person name="Tollenaere R."/>
            <person name="Lu Y."/>
            <person name="Battail C."/>
            <person name="Shen J."/>
            <person name="Sidebottom C.H."/>
            <person name="Wang X."/>
            <person name="Canaguier A."/>
            <person name="Chauveau A."/>
            <person name="Berard A."/>
            <person name="Deniot G."/>
            <person name="Guan M."/>
            <person name="Liu Z."/>
            <person name="Sun F."/>
            <person name="Lim Y.P."/>
            <person name="Lyons E."/>
            <person name="Town C.D."/>
            <person name="Bancroft I."/>
            <person name="Wang X."/>
            <person name="Meng J."/>
            <person name="Ma J."/>
            <person name="Pires J.C."/>
            <person name="King G.J."/>
            <person name="Brunel D."/>
            <person name="Delourme R."/>
            <person name="Renard M."/>
            <person name="Aury J.M."/>
            <person name="Adams K.L."/>
            <person name="Batley J."/>
            <person name="Snowdon R.J."/>
            <person name="Tost J."/>
            <person name="Edwards D."/>
            <person name="Zhou Y."/>
            <person name="Hua W."/>
            <person name="Sharpe A.G."/>
            <person name="Paterson A.H."/>
            <person name="Guan C."/>
            <person name="Wincker P."/>
        </authorList>
    </citation>
    <scope>NUCLEOTIDE SEQUENCE [LARGE SCALE GENOMIC DNA]</scope>
    <source>
        <strain evidence="2">cv. Darmor-bzh</strain>
    </source>
</reference>
<gene>
    <name evidence="1" type="primary">BnaC08g11170D</name>
    <name evidence="1" type="ORF">GSBRNA2T00000884001</name>
</gene>
<evidence type="ECO:0000313" key="2">
    <source>
        <dbReference type="Proteomes" id="UP000028999"/>
    </source>
</evidence>
<dbReference type="PaxDb" id="3708-A0A078F722"/>
<organism evidence="1 2">
    <name type="scientific">Brassica napus</name>
    <name type="common">Rape</name>
    <dbReference type="NCBI Taxonomy" id="3708"/>
    <lineage>
        <taxon>Eukaryota</taxon>
        <taxon>Viridiplantae</taxon>
        <taxon>Streptophyta</taxon>
        <taxon>Embryophyta</taxon>
        <taxon>Tracheophyta</taxon>
        <taxon>Spermatophyta</taxon>
        <taxon>Magnoliopsida</taxon>
        <taxon>eudicotyledons</taxon>
        <taxon>Gunneridae</taxon>
        <taxon>Pentapetalae</taxon>
        <taxon>rosids</taxon>
        <taxon>malvids</taxon>
        <taxon>Brassicales</taxon>
        <taxon>Brassicaceae</taxon>
        <taxon>Brassiceae</taxon>
        <taxon>Brassica</taxon>
    </lineage>
</organism>
<accession>A0A078F722</accession>
<dbReference type="Gramene" id="CDY08887">
    <property type="protein sequence ID" value="CDY08887"/>
    <property type="gene ID" value="GSBRNA2T00000884001"/>
</dbReference>
<sequence>MSIFSMNMFRLTKEACKKINSILAKFRWSSSDCKRLCILQIKGRMGFRGTKVKTIQSGFTSENKYGQFFTIQKVRWQETFAKSIKGKRLVPKMLKTI</sequence>
<dbReference type="EMBL" id="LK031990">
    <property type="protein sequence ID" value="CDY08887.1"/>
    <property type="molecule type" value="Genomic_DNA"/>
</dbReference>
<dbReference type="Proteomes" id="UP000028999">
    <property type="component" value="Unassembled WGS sequence"/>
</dbReference>
<name>A0A078F722_BRANA</name>
<dbReference type="AlphaFoldDB" id="A0A078F722"/>
<evidence type="ECO:0000313" key="1">
    <source>
        <dbReference type="EMBL" id="CDY08887.1"/>
    </source>
</evidence>
<keyword evidence="2" id="KW-1185">Reference proteome</keyword>